<proteinExistence type="predicted"/>
<evidence type="ECO:0000313" key="3">
    <source>
        <dbReference type="Proteomes" id="UP000305654"/>
    </source>
</evidence>
<keyword evidence="1" id="KW-0812">Transmembrane</keyword>
<keyword evidence="3" id="KW-1185">Reference proteome</keyword>
<organism evidence="2 3">
    <name type="scientific">Lichenicoccus roseus</name>
    <dbReference type="NCBI Taxonomy" id="2683649"/>
    <lineage>
        <taxon>Bacteria</taxon>
        <taxon>Pseudomonadati</taxon>
        <taxon>Pseudomonadota</taxon>
        <taxon>Alphaproteobacteria</taxon>
        <taxon>Acetobacterales</taxon>
        <taxon>Acetobacteraceae</taxon>
        <taxon>Lichenicoccus</taxon>
    </lineage>
</organism>
<reference evidence="2 3" key="1">
    <citation type="submission" date="2019-05" db="EMBL/GenBank/DDBJ databases">
        <authorList>
            <person name="Pankratov T."/>
            <person name="Grouzdev D."/>
        </authorList>
    </citation>
    <scope>NUCLEOTIDE SEQUENCE [LARGE SCALE GENOMIC DNA]</scope>
    <source>
        <strain evidence="2 3">KEBCLARHB70R</strain>
    </source>
</reference>
<sequence>MNARIRVVRDDPATCSRKYAKAGDARQVGGLPGPLPAGETLLWQGSPDWRVLLRRALHVRLVIGYFAVLMAICLVEAISHGTYVMWFSLGTLALLAPIVIGVQALFAYLVARTTVYTVTDKRIVLKLGVALSMSINLPFKAIESANLRLYPDGSGDIPVLLEGLTRIGFTQLWPHVRPWRMNRVQPMLRAIPDARRVAQLLSGALAASASQAVQPVAASQDAIQSRPFSGTQVAA</sequence>
<dbReference type="NCBIfam" id="NF040894">
    <property type="entry name" value="puhB_PGC"/>
    <property type="match status" value="1"/>
</dbReference>
<dbReference type="AlphaFoldDB" id="A0A5R9JC09"/>
<dbReference type="RefSeq" id="WP_138324320.1">
    <property type="nucleotide sequence ID" value="NZ_VCDI01000001.1"/>
</dbReference>
<feature type="transmembrane region" description="Helical" evidence="1">
    <location>
        <begin position="84"/>
        <end position="111"/>
    </location>
</feature>
<dbReference type="InterPro" id="IPR054839">
    <property type="entry name" value="puhB_PGC"/>
</dbReference>
<keyword evidence="1" id="KW-1133">Transmembrane helix</keyword>
<comment type="caution">
    <text evidence="2">The sequence shown here is derived from an EMBL/GenBank/DDBJ whole genome shotgun (WGS) entry which is preliminary data.</text>
</comment>
<dbReference type="EMBL" id="VCDI01000001">
    <property type="protein sequence ID" value="TLU74067.1"/>
    <property type="molecule type" value="Genomic_DNA"/>
</dbReference>
<gene>
    <name evidence="2" type="ORF">FE263_02310</name>
</gene>
<dbReference type="Proteomes" id="UP000305654">
    <property type="component" value="Unassembled WGS sequence"/>
</dbReference>
<evidence type="ECO:0000313" key="2">
    <source>
        <dbReference type="EMBL" id="TLU74067.1"/>
    </source>
</evidence>
<evidence type="ECO:0000256" key="1">
    <source>
        <dbReference type="SAM" id="Phobius"/>
    </source>
</evidence>
<name>A0A5R9JC09_9PROT</name>
<protein>
    <submittedName>
        <fullName evidence="2">PH domain-containing protein</fullName>
    </submittedName>
</protein>
<dbReference type="OrthoDB" id="7345733at2"/>
<feature type="transmembrane region" description="Helical" evidence="1">
    <location>
        <begin position="59"/>
        <end position="78"/>
    </location>
</feature>
<keyword evidence="1" id="KW-0472">Membrane</keyword>
<accession>A0A5R9JC09</accession>